<evidence type="ECO:0000313" key="3">
    <source>
        <dbReference type="Proteomes" id="UP001430919"/>
    </source>
</evidence>
<dbReference type="PANTHER" id="PTHR33164:SF101">
    <property type="entry name" value="TRANSCRIPTIONAL REPRESSOR MPRA"/>
    <property type="match status" value="1"/>
</dbReference>
<dbReference type="InterPro" id="IPR036390">
    <property type="entry name" value="WH_DNA-bd_sf"/>
</dbReference>
<dbReference type="RefSeq" id="WP_229991036.1">
    <property type="nucleotide sequence ID" value="NZ_JAJJMO010000001.1"/>
</dbReference>
<sequence length="150" mass="17049">MTFDKKHIPSPSIKRELGLNLLETFNWAYTKSQLFFARYGLTSQQYNVLKILADNDKALSTSDILAQMVEKNAGVSRLVDRLVLKKLVIKETVASDKRLIAVIITEEGVKLLNKVDVELHVLDEEVYGALTNQEADQLNYLLKKIKNTEI</sequence>
<dbReference type="Gene3D" id="1.10.10.10">
    <property type="entry name" value="Winged helix-like DNA-binding domain superfamily/Winged helix DNA-binding domain"/>
    <property type="match status" value="1"/>
</dbReference>
<feature type="domain" description="HTH marR-type" evidence="1">
    <location>
        <begin position="1"/>
        <end position="147"/>
    </location>
</feature>
<dbReference type="Proteomes" id="UP001430919">
    <property type="component" value="Unassembled WGS sequence"/>
</dbReference>
<comment type="caution">
    <text evidence="2">The sequence shown here is derived from an EMBL/GenBank/DDBJ whole genome shotgun (WGS) entry which is preliminary data.</text>
</comment>
<dbReference type="PROSITE" id="PS50995">
    <property type="entry name" value="HTH_MARR_2"/>
    <property type="match status" value="1"/>
</dbReference>
<gene>
    <name evidence="2" type="ORF">LNQ49_21720</name>
</gene>
<protein>
    <submittedName>
        <fullName evidence="2">MarR family transcriptional regulator</fullName>
    </submittedName>
</protein>
<dbReference type="SUPFAM" id="SSF46785">
    <property type="entry name" value="Winged helix' DNA-binding domain"/>
    <property type="match status" value="1"/>
</dbReference>
<accession>A0ABS8MZK5</accession>
<dbReference type="InterPro" id="IPR036388">
    <property type="entry name" value="WH-like_DNA-bd_sf"/>
</dbReference>
<evidence type="ECO:0000313" key="2">
    <source>
        <dbReference type="EMBL" id="MCC9074213.1"/>
    </source>
</evidence>
<dbReference type="InterPro" id="IPR039422">
    <property type="entry name" value="MarR/SlyA-like"/>
</dbReference>
<dbReference type="EMBL" id="JAJJMO010000001">
    <property type="protein sequence ID" value="MCC9074213.1"/>
    <property type="molecule type" value="Genomic_DNA"/>
</dbReference>
<dbReference type="InterPro" id="IPR000835">
    <property type="entry name" value="HTH_MarR-typ"/>
</dbReference>
<organism evidence="2 3">
    <name type="scientific">Flavobacterium pisciphilum</name>
    <dbReference type="NCBI Taxonomy" id="2893755"/>
    <lineage>
        <taxon>Bacteria</taxon>
        <taxon>Pseudomonadati</taxon>
        <taxon>Bacteroidota</taxon>
        <taxon>Flavobacteriia</taxon>
        <taxon>Flavobacteriales</taxon>
        <taxon>Flavobacteriaceae</taxon>
        <taxon>Flavobacterium</taxon>
    </lineage>
</organism>
<dbReference type="PANTHER" id="PTHR33164">
    <property type="entry name" value="TRANSCRIPTIONAL REGULATOR, MARR FAMILY"/>
    <property type="match status" value="1"/>
</dbReference>
<keyword evidence="3" id="KW-1185">Reference proteome</keyword>
<dbReference type="Pfam" id="PF12802">
    <property type="entry name" value="MarR_2"/>
    <property type="match status" value="1"/>
</dbReference>
<dbReference type="SMART" id="SM00347">
    <property type="entry name" value="HTH_MARR"/>
    <property type="match status" value="1"/>
</dbReference>
<proteinExistence type="predicted"/>
<evidence type="ECO:0000259" key="1">
    <source>
        <dbReference type="PROSITE" id="PS50995"/>
    </source>
</evidence>
<reference evidence="2" key="1">
    <citation type="submission" date="2021-11" db="EMBL/GenBank/DDBJ databases">
        <title>Description of novel Flavobacterium species.</title>
        <authorList>
            <person name="Saticioglu I.B."/>
            <person name="Ay H."/>
            <person name="Altun S."/>
            <person name="Duman M."/>
        </authorList>
    </citation>
    <scope>NUCLEOTIDE SEQUENCE</scope>
    <source>
        <strain evidence="2">F-65</strain>
    </source>
</reference>
<name>A0ABS8MZK5_9FLAO</name>
<dbReference type="PRINTS" id="PR00598">
    <property type="entry name" value="HTHMARR"/>
</dbReference>